<dbReference type="AlphaFoldDB" id="A0A2P7AYB2"/>
<dbReference type="InterPro" id="IPR024185">
    <property type="entry name" value="FTHF_cligase-like_sf"/>
</dbReference>
<proteinExistence type="inferred from homology"/>
<dbReference type="EC" id="6.3.3.2" evidence="5"/>
<dbReference type="GO" id="GO:0035999">
    <property type="term" value="P:tetrahydrofolate interconversion"/>
    <property type="evidence" value="ECO:0007669"/>
    <property type="project" value="TreeGrafter"/>
</dbReference>
<dbReference type="InterPro" id="IPR002698">
    <property type="entry name" value="FTHF_cligase"/>
</dbReference>
<keyword evidence="2 4" id="KW-0547">Nucleotide-binding</keyword>
<dbReference type="PANTHER" id="PTHR23407">
    <property type="entry name" value="ATPASE INHIBITOR/5-FORMYLTETRAHYDROFOLATE CYCLO-LIGASE"/>
    <property type="match status" value="1"/>
</dbReference>
<evidence type="ECO:0000256" key="4">
    <source>
        <dbReference type="PIRSR" id="PIRSR006806-1"/>
    </source>
</evidence>
<evidence type="ECO:0000256" key="3">
    <source>
        <dbReference type="ARBA" id="ARBA00022840"/>
    </source>
</evidence>
<dbReference type="SUPFAM" id="SSF100950">
    <property type="entry name" value="NagB/RpiA/CoA transferase-like"/>
    <property type="match status" value="1"/>
</dbReference>
<comment type="similarity">
    <text evidence="1 5">Belongs to the 5-formyltetrahydrofolate cyclo-ligase family.</text>
</comment>
<keyword evidence="3 4" id="KW-0067">ATP-binding</keyword>
<dbReference type="Pfam" id="PF01812">
    <property type="entry name" value="5-FTHF_cyc-lig"/>
    <property type="match status" value="1"/>
</dbReference>
<keyword evidence="5" id="KW-0460">Magnesium</keyword>
<dbReference type="GO" id="GO:0009396">
    <property type="term" value="P:folic acid-containing compound biosynthetic process"/>
    <property type="evidence" value="ECO:0007669"/>
    <property type="project" value="TreeGrafter"/>
</dbReference>
<dbReference type="GO" id="GO:0030272">
    <property type="term" value="F:5-formyltetrahydrofolate cyclo-ligase activity"/>
    <property type="evidence" value="ECO:0007669"/>
    <property type="project" value="UniProtKB-EC"/>
</dbReference>
<evidence type="ECO:0000256" key="2">
    <source>
        <dbReference type="ARBA" id="ARBA00022741"/>
    </source>
</evidence>
<dbReference type="GO" id="GO:0005524">
    <property type="term" value="F:ATP binding"/>
    <property type="evidence" value="ECO:0007669"/>
    <property type="project" value="UniProtKB-KW"/>
</dbReference>
<gene>
    <name evidence="6" type="ORF">CU103_26575</name>
</gene>
<accession>A0A2P7AYB2</accession>
<keyword evidence="7" id="KW-1185">Reference proteome</keyword>
<dbReference type="PANTHER" id="PTHR23407:SF1">
    <property type="entry name" value="5-FORMYLTETRAHYDROFOLATE CYCLO-LIGASE"/>
    <property type="match status" value="1"/>
</dbReference>
<protein>
    <recommendedName>
        <fullName evidence="5">5-formyltetrahydrofolate cyclo-ligase</fullName>
        <ecNumber evidence="5">6.3.3.2</ecNumber>
    </recommendedName>
</protein>
<name>A0A2P7AYB2_9HYPH</name>
<feature type="binding site" evidence="4">
    <location>
        <begin position="15"/>
        <end position="19"/>
    </location>
    <ligand>
        <name>ATP</name>
        <dbReference type="ChEBI" id="CHEBI:30616"/>
    </ligand>
</feature>
<feature type="binding site" evidence="4">
    <location>
        <begin position="140"/>
        <end position="148"/>
    </location>
    <ligand>
        <name>ATP</name>
        <dbReference type="ChEBI" id="CHEBI:30616"/>
    </ligand>
</feature>
<keyword evidence="5" id="KW-0479">Metal-binding</keyword>
<dbReference type="OrthoDB" id="9801938at2"/>
<evidence type="ECO:0000313" key="7">
    <source>
        <dbReference type="Proteomes" id="UP000241764"/>
    </source>
</evidence>
<reference evidence="7" key="1">
    <citation type="submission" date="2017-11" db="EMBL/GenBank/DDBJ databases">
        <authorList>
            <person name="Kuznetsova I."/>
            <person name="Sazanova A."/>
            <person name="Chirak E."/>
            <person name="Safronova V."/>
            <person name="Willems A."/>
        </authorList>
    </citation>
    <scope>NUCLEOTIDE SEQUENCE [LARGE SCALE GENOMIC DNA]</scope>
    <source>
        <strain evidence="7">CCBAU 03422</strain>
    </source>
</reference>
<comment type="caution">
    <text evidence="6">The sequence shown here is derived from an EMBL/GenBank/DDBJ whole genome shotgun (WGS) entry which is preliminary data.</text>
</comment>
<dbReference type="InterPro" id="IPR037171">
    <property type="entry name" value="NagB/RpiA_transferase-like"/>
</dbReference>
<evidence type="ECO:0000313" key="6">
    <source>
        <dbReference type="EMBL" id="PSH59205.1"/>
    </source>
</evidence>
<evidence type="ECO:0000256" key="5">
    <source>
        <dbReference type="RuleBase" id="RU361279"/>
    </source>
</evidence>
<dbReference type="Gene3D" id="3.40.50.10420">
    <property type="entry name" value="NagB/RpiA/CoA transferase-like"/>
    <property type="match status" value="1"/>
</dbReference>
<sequence>MRFTVKLLSPTKELKKNLRLDALGRRDMLEVEYRIEASMRIAEIGLASFALDRGTIVSGFWPIRSEVDLRPLLFGLRERGAQLCLPVIIDKQTILFRELVRGAPMIETGFGTAGPPVDAPVLEPTFMLVPLAAFDARGHRIGYGAGYYDRAIARLQEIGVNPRLIGVAFDCQEVEIVPDEPHDMPLEAILTESGLRSFGRTDKAS</sequence>
<organism evidence="6 7">
    <name type="scientific">Phyllobacterium sophorae</name>
    <dbReference type="NCBI Taxonomy" id="1520277"/>
    <lineage>
        <taxon>Bacteria</taxon>
        <taxon>Pseudomonadati</taxon>
        <taxon>Pseudomonadota</taxon>
        <taxon>Alphaproteobacteria</taxon>
        <taxon>Hyphomicrobiales</taxon>
        <taxon>Phyllobacteriaceae</taxon>
        <taxon>Phyllobacterium</taxon>
    </lineage>
</organism>
<keyword evidence="6" id="KW-0436">Ligase</keyword>
<evidence type="ECO:0000256" key="1">
    <source>
        <dbReference type="ARBA" id="ARBA00010638"/>
    </source>
</evidence>
<dbReference type="Proteomes" id="UP000241764">
    <property type="component" value="Unassembled WGS sequence"/>
</dbReference>
<dbReference type="PIRSF" id="PIRSF006806">
    <property type="entry name" value="FTHF_cligase"/>
    <property type="match status" value="1"/>
</dbReference>
<feature type="binding site" evidence="4">
    <location>
        <position position="66"/>
    </location>
    <ligand>
        <name>substrate</name>
    </ligand>
</feature>
<comment type="catalytic activity">
    <reaction evidence="5">
        <text>(6S)-5-formyl-5,6,7,8-tetrahydrofolate + ATP = (6R)-5,10-methenyltetrahydrofolate + ADP + phosphate</text>
        <dbReference type="Rhea" id="RHEA:10488"/>
        <dbReference type="ChEBI" id="CHEBI:30616"/>
        <dbReference type="ChEBI" id="CHEBI:43474"/>
        <dbReference type="ChEBI" id="CHEBI:57455"/>
        <dbReference type="ChEBI" id="CHEBI:57457"/>
        <dbReference type="ChEBI" id="CHEBI:456216"/>
        <dbReference type="EC" id="6.3.3.2"/>
    </reaction>
</comment>
<dbReference type="GO" id="GO:0046872">
    <property type="term" value="F:metal ion binding"/>
    <property type="evidence" value="ECO:0007669"/>
    <property type="project" value="UniProtKB-KW"/>
</dbReference>
<dbReference type="EMBL" id="PGGM01000016">
    <property type="protein sequence ID" value="PSH59205.1"/>
    <property type="molecule type" value="Genomic_DNA"/>
</dbReference>
<dbReference type="NCBIfam" id="TIGR02727">
    <property type="entry name" value="MTHFS_bact"/>
    <property type="match status" value="1"/>
</dbReference>
<comment type="cofactor">
    <cofactor evidence="5">
        <name>Mg(2+)</name>
        <dbReference type="ChEBI" id="CHEBI:18420"/>
    </cofactor>
</comment>